<comment type="caution">
    <text evidence="2">The sequence shown here is derived from an EMBL/GenBank/DDBJ whole genome shotgun (WGS) entry which is preliminary data.</text>
</comment>
<gene>
    <name evidence="2" type="ORF">LX83_007114</name>
</gene>
<feature type="region of interest" description="Disordered" evidence="1">
    <location>
        <begin position="23"/>
        <end position="45"/>
    </location>
</feature>
<dbReference type="AlphaFoldDB" id="A0AAE3GMG0"/>
<keyword evidence="3" id="KW-1185">Reference proteome</keyword>
<dbReference type="EMBL" id="JAMTCK010000027">
    <property type="protein sequence ID" value="MCP2170223.1"/>
    <property type="molecule type" value="Genomic_DNA"/>
</dbReference>
<evidence type="ECO:0000313" key="2">
    <source>
        <dbReference type="EMBL" id="MCP2170223.1"/>
    </source>
</evidence>
<reference evidence="2" key="1">
    <citation type="submission" date="2022-06" db="EMBL/GenBank/DDBJ databases">
        <title>Genomic Encyclopedia of Archaeal and Bacterial Type Strains, Phase II (KMG-II): from individual species to whole genera.</title>
        <authorList>
            <person name="Goeker M."/>
        </authorList>
    </citation>
    <scope>NUCLEOTIDE SEQUENCE</scope>
    <source>
        <strain evidence="2">DSM 43935</strain>
    </source>
</reference>
<accession>A0AAE3GMG0</accession>
<organism evidence="2 3">
    <name type="scientific">Goodfellowiella coeruleoviolacea</name>
    <dbReference type="NCBI Taxonomy" id="334858"/>
    <lineage>
        <taxon>Bacteria</taxon>
        <taxon>Bacillati</taxon>
        <taxon>Actinomycetota</taxon>
        <taxon>Actinomycetes</taxon>
        <taxon>Pseudonocardiales</taxon>
        <taxon>Pseudonocardiaceae</taxon>
        <taxon>Goodfellowiella</taxon>
    </lineage>
</organism>
<name>A0AAE3GMG0_9PSEU</name>
<evidence type="ECO:0000256" key="1">
    <source>
        <dbReference type="SAM" id="MobiDB-lite"/>
    </source>
</evidence>
<evidence type="ECO:0000313" key="3">
    <source>
        <dbReference type="Proteomes" id="UP001206128"/>
    </source>
</evidence>
<dbReference type="Proteomes" id="UP001206128">
    <property type="component" value="Unassembled WGS sequence"/>
</dbReference>
<sequence length="45" mass="4803">MVSSQSAVRVEQVMFPSGGVRRAGDLHLVRPTPAPTDDLPVGEDQ</sequence>
<protein>
    <submittedName>
        <fullName evidence="2">Uncharacterized protein</fullName>
    </submittedName>
</protein>
<proteinExistence type="predicted"/>